<evidence type="ECO:0000256" key="4">
    <source>
        <dbReference type="ARBA" id="ARBA00022536"/>
    </source>
</evidence>
<dbReference type="PROSITE" id="PS51220">
    <property type="entry name" value="NIDO"/>
    <property type="match status" value="1"/>
</dbReference>
<dbReference type="SMART" id="SM00539">
    <property type="entry name" value="NIDO"/>
    <property type="match status" value="1"/>
</dbReference>
<dbReference type="OrthoDB" id="6375837at2759"/>
<organism evidence="16 18">
    <name type="scientific">Didymodactylos carnosus</name>
    <dbReference type="NCBI Taxonomy" id="1234261"/>
    <lineage>
        <taxon>Eukaryota</taxon>
        <taxon>Metazoa</taxon>
        <taxon>Spiralia</taxon>
        <taxon>Gnathifera</taxon>
        <taxon>Rotifera</taxon>
        <taxon>Eurotatoria</taxon>
        <taxon>Bdelloidea</taxon>
        <taxon>Philodinida</taxon>
        <taxon>Philodinidae</taxon>
        <taxon>Didymodactylos</taxon>
    </lineage>
</organism>
<dbReference type="InterPro" id="IPR009017">
    <property type="entry name" value="GFP"/>
</dbReference>
<dbReference type="SMART" id="SM00135">
    <property type="entry name" value="LY"/>
    <property type="match status" value="5"/>
</dbReference>
<comment type="subcellular location">
    <subcellularLocation>
        <location evidence="1">Secreted</location>
        <location evidence="1">Extracellular space</location>
        <location evidence="1">Extracellular matrix</location>
        <location evidence="1">Basement membrane</location>
    </subcellularLocation>
</comment>
<dbReference type="Gene3D" id="2.120.10.30">
    <property type="entry name" value="TolB, C-terminal domain"/>
    <property type="match status" value="1"/>
</dbReference>
<dbReference type="Gene3D" id="2.10.25.10">
    <property type="entry name" value="Laminin"/>
    <property type="match status" value="5"/>
</dbReference>
<evidence type="ECO:0000313" key="17">
    <source>
        <dbReference type="EMBL" id="CAF3556002.1"/>
    </source>
</evidence>
<feature type="domain" description="EGF-like" evidence="14">
    <location>
        <begin position="669"/>
        <end position="710"/>
    </location>
</feature>
<keyword evidence="18" id="KW-1185">Reference proteome</keyword>
<evidence type="ECO:0000256" key="2">
    <source>
        <dbReference type="ARBA" id="ARBA00022525"/>
    </source>
</evidence>
<evidence type="ECO:0000256" key="13">
    <source>
        <dbReference type="PROSITE-ProRule" id="PRU00461"/>
    </source>
</evidence>
<reference evidence="16" key="1">
    <citation type="submission" date="2021-02" db="EMBL/GenBank/DDBJ databases">
        <authorList>
            <person name="Nowell W R."/>
        </authorList>
    </citation>
    <scope>NUCLEOTIDE SEQUENCE</scope>
</reference>
<feature type="domain" description="EGF-like" evidence="14">
    <location>
        <begin position="457"/>
        <end position="498"/>
    </location>
</feature>
<dbReference type="EMBL" id="CAJOBC010000216">
    <property type="protein sequence ID" value="CAF3556002.1"/>
    <property type="molecule type" value="Genomic_DNA"/>
</dbReference>
<evidence type="ECO:0000256" key="12">
    <source>
        <dbReference type="PROSITE-ProRule" id="PRU00076"/>
    </source>
</evidence>
<dbReference type="InterPro" id="IPR003886">
    <property type="entry name" value="NIDO_dom"/>
</dbReference>
<keyword evidence="4 12" id="KW-0245">EGF-like domain</keyword>
<evidence type="ECO:0000256" key="5">
    <source>
        <dbReference type="ARBA" id="ARBA00022729"/>
    </source>
</evidence>
<feature type="disulfide bond" evidence="12">
    <location>
        <begin position="722"/>
        <end position="739"/>
    </location>
</feature>
<keyword evidence="11" id="KW-0325">Glycoprotein</keyword>
<dbReference type="PROSITE" id="PS01187">
    <property type="entry name" value="EGF_CA"/>
    <property type="match status" value="1"/>
</dbReference>
<dbReference type="InterPro" id="IPR018097">
    <property type="entry name" value="EGF_Ca-bd_CS"/>
</dbReference>
<dbReference type="PROSITE" id="PS01186">
    <property type="entry name" value="EGF_2"/>
    <property type="match status" value="4"/>
</dbReference>
<dbReference type="Pfam" id="PF00008">
    <property type="entry name" value="EGF"/>
    <property type="match status" value="1"/>
</dbReference>
<feature type="disulfide bond" evidence="12">
    <location>
        <begin position="679"/>
        <end position="696"/>
    </location>
</feature>
<feature type="disulfide bond" evidence="12">
    <location>
        <begin position="594"/>
        <end position="611"/>
    </location>
</feature>
<comment type="caution">
    <text evidence="16">The sequence shown here is derived from an EMBL/GenBank/DDBJ whole genome shotgun (WGS) entry which is preliminary data.</text>
</comment>
<dbReference type="Pfam" id="PF06119">
    <property type="entry name" value="NIDO"/>
    <property type="match status" value="1"/>
</dbReference>
<proteinExistence type="predicted"/>
<feature type="domain" description="EGF-like" evidence="14">
    <location>
        <begin position="499"/>
        <end position="538"/>
    </location>
</feature>
<dbReference type="Pfam" id="PF00058">
    <property type="entry name" value="Ldl_recept_b"/>
    <property type="match status" value="2"/>
</dbReference>
<dbReference type="SUPFAM" id="SSF57184">
    <property type="entry name" value="Growth factor receptor domain"/>
    <property type="match status" value="1"/>
</dbReference>
<gene>
    <name evidence="16" type="ORF">GPM918_LOCUS2068</name>
    <name evidence="17" type="ORF">SRO942_LOCUS2068</name>
</gene>
<dbReference type="GO" id="GO:0007160">
    <property type="term" value="P:cell-matrix adhesion"/>
    <property type="evidence" value="ECO:0007669"/>
    <property type="project" value="InterPro"/>
</dbReference>
<accession>A0A813QU98</accession>
<keyword evidence="9" id="KW-0130">Cell adhesion</keyword>
<dbReference type="Proteomes" id="UP000681722">
    <property type="component" value="Unassembled WGS sequence"/>
</dbReference>
<dbReference type="GO" id="GO:0060070">
    <property type="term" value="P:canonical Wnt signaling pathway"/>
    <property type="evidence" value="ECO:0007669"/>
    <property type="project" value="TreeGrafter"/>
</dbReference>
<feature type="domain" description="NIDO" evidence="15">
    <location>
        <begin position="99"/>
        <end position="249"/>
    </location>
</feature>
<dbReference type="SUPFAM" id="SSF63825">
    <property type="entry name" value="YWTD domain"/>
    <property type="match status" value="1"/>
</dbReference>
<dbReference type="InterPro" id="IPR011042">
    <property type="entry name" value="6-blade_b-propeller_TolB-like"/>
</dbReference>
<dbReference type="CDD" id="cd00054">
    <property type="entry name" value="EGF_CA"/>
    <property type="match status" value="1"/>
</dbReference>
<dbReference type="PANTHER" id="PTHR46513:SF13">
    <property type="entry name" value="EGF-LIKE DOMAIN-CONTAINING PROTEIN"/>
    <property type="match status" value="1"/>
</dbReference>
<dbReference type="GO" id="GO:0005604">
    <property type="term" value="C:basement membrane"/>
    <property type="evidence" value="ECO:0007669"/>
    <property type="project" value="UniProtKB-SubCell"/>
</dbReference>
<dbReference type="EMBL" id="CAJNOQ010000216">
    <property type="protein sequence ID" value="CAF0773619.1"/>
    <property type="molecule type" value="Genomic_DNA"/>
</dbReference>
<feature type="disulfide bond" evidence="12">
    <location>
        <begin position="466"/>
        <end position="483"/>
    </location>
</feature>
<evidence type="ECO:0000256" key="7">
    <source>
        <dbReference type="ARBA" id="ARBA00022837"/>
    </source>
</evidence>
<evidence type="ECO:0000256" key="6">
    <source>
        <dbReference type="ARBA" id="ARBA00022737"/>
    </source>
</evidence>
<dbReference type="FunFam" id="2.10.25.10:FF:000038">
    <property type="entry name" value="Fibrillin 2"/>
    <property type="match status" value="1"/>
</dbReference>
<keyword evidence="5" id="KW-0732">Signal</keyword>
<keyword evidence="6" id="KW-0677">Repeat</keyword>
<keyword evidence="7" id="KW-0106">Calcium</keyword>
<evidence type="ECO:0000313" key="18">
    <source>
        <dbReference type="Proteomes" id="UP000663829"/>
    </source>
</evidence>
<evidence type="ECO:0000256" key="11">
    <source>
        <dbReference type="ARBA" id="ARBA00023180"/>
    </source>
</evidence>
<dbReference type="GO" id="GO:0017147">
    <property type="term" value="F:Wnt-protein binding"/>
    <property type="evidence" value="ECO:0007669"/>
    <property type="project" value="TreeGrafter"/>
</dbReference>
<dbReference type="SUPFAM" id="SSF57196">
    <property type="entry name" value="EGF/Laminin"/>
    <property type="match status" value="1"/>
</dbReference>
<dbReference type="SMART" id="SM00181">
    <property type="entry name" value="EGF"/>
    <property type="match status" value="7"/>
</dbReference>
<evidence type="ECO:0000256" key="9">
    <source>
        <dbReference type="ARBA" id="ARBA00022889"/>
    </source>
</evidence>
<feature type="domain" description="EGF-like" evidence="14">
    <location>
        <begin position="584"/>
        <end position="623"/>
    </location>
</feature>
<dbReference type="InterPro" id="IPR000152">
    <property type="entry name" value="EGF-type_Asp/Asn_hydroxyl_site"/>
</dbReference>
<dbReference type="InterPro" id="IPR050778">
    <property type="entry name" value="Cueball_EGF_LRP_Nidogen"/>
</dbReference>
<dbReference type="PANTHER" id="PTHR46513">
    <property type="entry name" value="VITELLOGENIN RECEPTOR-LIKE PROTEIN-RELATED-RELATED"/>
    <property type="match status" value="1"/>
</dbReference>
<keyword evidence="3" id="KW-0272">Extracellular matrix</keyword>
<keyword evidence="10 12" id="KW-1015">Disulfide bond</keyword>
<dbReference type="FunFam" id="2.120.10.30:FF:000241">
    <property type="entry name" value="Low-density lipoprotein receptor-related protein 6"/>
    <property type="match status" value="1"/>
</dbReference>
<dbReference type="InterPro" id="IPR009030">
    <property type="entry name" value="Growth_fac_rcpt_cys_sf"/>
</dbReference>
<evidence type="ECO:0000259" key="15">
    <source>
        <dbReference type="PROSITE" id="PS51220"/>
    </source>
</evidence>
<evidence type="ECO:0000256" key="1">
    <source>
        <dbReference type="ARBA" id="ARBA00004302"/>
    </source>
</evidence>
<evidence type="ECO:0000313" key="16">
    <source>
        <dbReference type="EMBL" id="CAF0773619.1"/>
    </source>
</evidence>
<dbReference type="Pfam" id="PF12947">
    <property type="entry name" value="EGF_3"/>
    <property type="match status" value="2"/>
</dbReference>
<dbReference type="InterPro" id="IPR001881">
    <property type="entry name" value="EGF-like_Ca-bd_dom"/>
</dbReference>
<dbReference type="InterPro" id="IPR000742">
    <property type="entry name" value="EGF"/>
</dbReference>
<name>A0A813QU98_9BILA</name>
<comment type="caution">
    <text evidence="12">Lacks conserved residue(s) required for the propagation of feature annotation.</text>
</comment>
<feature type="repeat" description="LDL-receptor class B" evidence="13">
    <location>
        <begin position="806"/>
        <end position="847"/>
    </location>
</feature>
<dbReference type="AlphaFoldDB" id="A0A813QU98"/>
<evidence type="ECO:0000256" key="3">
    <source>
        <dbReference type="ARBA" id="ARBA00022530"/>
    </source>
</evidence>
<dbReference type="GO" id="GO:0005509">
    <property type="term" value="F:calcium ion binding"/>
    <property type="evidence" value="ECO:0007669"/>
    <property type="project" value="InterPro"/>
</dbReference>
<keyword evidence="2" id="KW-0964">Secreted</keyword>
<feature type="domain" description="EGF-like" evidence="14">
    <location>
        <begin position="711"/>
        <end position="753"/>
    </location>
</feature>
<protein>
    <recommendedName>
        <fullName evidence="19">Nidogen</fullName>
    </recommendedName>
</protein>
<feature type="repeat" description="LDL-receptor class B" evidence="13">
    <location>
        <begin position="891"/>
        <end position="935"/>
    </location>
</feature>
<sequence>MFKYFLNILFSPILINILIVVNGITEADFFIYKDGISLPKEDDTQSEQIILSPEIPFITTRYESVYINTNGFFSFQLPIAYFFPQIRLTTNSGYAIVAPFWADIDISQNGSILYKYTKEESLLKQAKELIVDGFPQSIQFQPNSLLVSTWRDVRSAPDESDKRNTFQAAIVTDGVQTFAIFMYSRLDFVSAFNKGKSGSEDRYGEAGFTDGTSQHTVLLPGSGTERVDQLLRESNIGKPGVWIYLIGDRRKYGRFHILTSGEKQEIDEPQPDIMYPPNVFKQPELYQTPYREITTTSMSIPSGGLLNRSAIIKVFEDDDLTEQTSVTIKQVFKGIEAGIVQVETEINGTLPHPPGNLSVKLENLNVKYMKKSLGHYAAKEDFVYKLTASNNNQNQSITYNFTSKIEDHLHFYECPNNPHRSAAEVVVSSQNNYIYHSVDDATIRFFSVNKFGTQAPRNDPCDSTPCHGFAQCQPDYEKETYQCKCNPGFAGDGIRYCDDINECLITQTCHPNAICTNLYGNFSCECAKDYIGNGFYCKPIEDRVETCATKFCPQNFVCIHDIETRLAKCVCKEGYSASENEGCTPTPCNEYYNCDINADCMLNDATQKYECQCKQGFYGDGFQCSAHFCQSDDDCGINARCLPDDQRRGFSKCVCDPGYINDGSTCVRDVISCNIENKCHINAQCLHNEQIDRYVCLCKTGYKGDGITCRHEHSCVGNVTICSQHASCVYDAVLQDNVCECKTGYVGNGVQCHETFGGPKEEFLIVNQGQTILKVPLTGSGSSEENRLLYVPRMRAVGISLDCRQRFVYFTDTAGKNIQRMRYDGTDQKIILDGFGSPEGIAVDWVSRNMFITDSVLKRIEVARLDGSLRKVIIDKNIQYPRGIAVDPDSGYLFWTDWNRQNPRIERSNMDGSERKILVSEKLGLPNGLYYDNHRRELCWGDAKTKMIECVRDDGSNRRTVLTDQTTMIFSLNDGLQYSYWTDWTTNKIGRVDKTGDRTADTILLPAGGNGKLYGLVAVKNSCPPDVNNVCGLNNGDCTAGQICLPNTSVRAKRVCYCADNAGLQCLLRDRSHG</sequence>
<dbReference type="InterPro" id="IPR024731">
    <property type="entry name" value="NELL2-like_EGF"/>
</dbReference>
<dbReference type="PROSITE" id="PS50026">
    <property type="entry name" value="EGF_3"/>
    <property type="match status" value="5"/>
</dbReference>
<dbReference type="SUPFAM" id="SSF54511">
    <property type="entry name" value="GFP-like"/>
    <property type="match status" value="1"/>
</dbReference>
<feature type="repeat" description="LDL-receptor class B" evidence="13">
    <location>
        <begin position="848"/>
        <end position="890"/>
    </location>
</feature>
<dbReference type="GO" id="GO:0042813">
    <property type="term" value="F:Wnt receptor activity"/>
    <property type="evidence" value="ECO:0007669"/>
    <property type="project" value="TreeGrafter"/>
</dbReference>
<evidence type="ECO:0000256" key="10">
    <source>
        <dbReference type="ARBA" id="ARBA00023157"/>
    </source>
</evidence>
<dbReference type="SMART" id="SM00179">
    <property type="entry name" value="EGF_CA"/>
    <property type="match status" value="3"/>
</dbReference>
<keyword evidence="8" id="KW-0084">Basement membrane</keyword>
<evidence type="ECO:0008006" key="19">
    <source>
        <dbReference type="Google" id="ProtNLM"/>
    </source>
</evidence>
<dbReference type="Proteomes" id="UP000663829">
    <property type="component" value="Unassembled WGS sequence"/>
</dbReference>
<evidence type="ECO:0000256" key="8">
    <source>
        <dbReference type="ARBA" id="ARBA00022869"/>
    </source>
</evidence>
<dbReference type="Gene3D" id="2.40.155.10">
    <property type="entry name" value="Green fluorescent protein"/>
    <property type="match status" value="1"/>
</dbReference>
<dbReference type="PROSITE" id="PS51120">
    <property type="entry name" value="LDLRB"/>
    <property type="match status" value="3"/>
</dbReference>
<dbReference type="InterPro" id="IPR006605">
    <property type="entry name" value="G2_nidogen/fibulin_G2F"/>
</dbReference>
<evidence type="ECO:0000259" key="14">
    <source>
        <dbReference type="PROSITE" id="PS50026"/>
    </source>
</evidence>
<dbReference type="InterPro" id="IPR000033">
    <property type="entry name" value="LDLR_classB_rpt"/>
</dbReference>
<dbReference type="Pfam" id="PF07474">
    <property type="entry name" value="G2F"/>
    <property type="match status" value="1"/>
</dbReference>
<dbReference type="PROSITE" id="PS00010">
    <property type="entry name" value="ASX_HYDROXYL"/>
    <property type="match status" value="1"/>
</dbReference>
<dbReference type="GO" id="GO:0005886">
    <property type="term" value="C:plasma membrane"/>
    <property type="evidence" value="ECO:0007669"/>
    <property type="project" value="TreeGrafter"/>
</dbReference>